<dbReference type="RefSeq" id="WP_129440345.1">
    <property type="nucleotide sequence ID" value="NZ_CP035492.1"/>
</dbReference>
<dbReference type="OrthoDB" id="2664174at2"/>
<dbReference type="Proteomes" id="UP000293568">
    <property type="component" value="Chromosome"/>
</dbReference>
<proteinExistence type="predicted"/>
<keyword evidence="1" id="KW-0540">Nuclease</keyword>
<reference evidence="1 2" key="1">
    <citation type="submission" date="2019-01" db="EMBL/GenBank/DDBJ databases">
        <title>Genome sequencing of strain FW100M-2.</title>
        <authorList>
            <person name="Heo J."/>
            <person name="Kim S.-J."/>
            <person name="Kim J.-S."/>
            <person name="Hong S.-B."/>
            <person name="Kwon S.-W."/>
        </authorList>
    </citation>
    <scope>NUCLEOTIDE SEQUENCE [LARGE SCALE GENOMIC DNA]</scope>
    <source>
        <strain evidence="1 2">FW100M-2</strain>
    </source>
</reference>
<name>A0A4P6EUI5_9BACL</name>
<keyword evidence="2" id="KW-1185">Reference proteome</keyword>
<evidence type="ECO:0000313" key="1">
    <source>
        <dbReference type="EMBL" id="QAY66604.1"/>
    </source>
</evidence>
<keyword evidence="1" id="KW-0378">Hydrolase</keyword>
<accession>A0A4P6EUI5</accession>
<dbReference type="Pfam" id="PF26595">
    <property type="entry name" value="A_ENA"/>
    <property type="match status" value="1"/>
</dbReference>
<protein>
    <submittedName>
        <fullName evidence="1">Restriction endonuclease subunit S</fullName>
    </submittedName>
</protein>
<keyword evidence="1" id="KW-0255">Endonuclease</keyword>
<organism evidence="1 2">
    <name type="scientific">Paenibacillus protaetiae</name>
    <dbReference type="NCBI Taxonomy" id="2509456"/>
    <lineage>
        <taxon>Bacteria</taxon>
        <taxon>Bacillati</taxon>
        <taxon>Bacillota</taxon>
        <taxon>Bacilli</taxon>
        <taxon>Bacillales</taxon>
        <taxon>Paenibacillaceae</taxon>
        <taxon>Paenibacillus</taxon>
    </lineage>
</organism>
<dbReference type="EMBL" id="CP035492">
    <property type="protein sequence ID" value="QAY66604.1"/>
    <property type="molecule type" value="Genomic_DNA"/>
</dbReference>
<dbReference type="InterPro" id="IPR058705">
    <property type="entry name" value="A_ENA"/>
</dbReference>
<dbReference type="AlphaFoldDB" id="A0A4P6EUI5"/>
<gene>
    <name evidence="1" type="ORF">ET464_09495</name>
</gene>
<evidence type="ECO:0000313" key="2">
    <source>
        <dbReference type="Proteomes" id="UP000293568"/>
    </source>
</evidence>
<dbReference type="GO" id="GO:0004519">
    <property type="term" value="F:endonuclease activity"/>
    <property type="evidence" value="ECO:0007669"/>
    <property type="project" value="UniProtKB-KW"/>
</dbReference>
<sequence length="106" mass="12063">MSRETAYMQMLKASVSMQRNMAIILEAKAYESEKARNWICGHYSPDSFEDEEQQLKQSLQVHDQIVELIEGVTKYSQGMVAMLRAVMQSDDDENESSGYYGGGRRG</sequence>
<dbReference type="KEGG" id="pprt:ET464_09495"/>